<dbReference type="GO" id="GO:0004301">
    <property type="term" value="F:epoxide hydrolase activity"/>
    <property type="evidence" value="ECO:0007669"/>
    <property type="project" value="TreeGrafter"/>
</dbReference>
<dbReference type="AlphaFoldDB" id="A0A4R8VN27"/>
<dbReference type="GO" id="GO:0097176">
    <property type="term" value="P:epoxide metabolic process"/>
    <property type="evidence" value="ECO:0007669"/>
    <property type="project" value="TreeGrafter"/>
</dbReference>
<dbReference type="InterPro" id="IPR016292">
    <property type="entry name" value="Epoxide_hydrolase"/>
</dbReference>
<reference evidence="6 7" key="1">
    <citation type="submission" date="2019-03" db="EMBL/GenBank/DDBJ databases">
        <title>Genomics of glacier-inhabiting Cryobacterium strains.</title>
        <authorList>
            <person name="Liu Q."/>
            <person name="Xin Y.-H."/>
        </authorList>
    </citation>
    <scope>NUCLEOTIDE SEQUENCE [LARGE SCALE GENOMIC DNA]</scope>
    <source>
        <strain evidence="6 7">Hh34</strain>
    </source>
</reference>
<feature type="domain" description="Epoxide hydrolase N-terminal" evidence="5">
    <location>
        <begin position="93"/>
        <end position="198"/>
    </location>
</feature>
<feature type="active site" description="Proton acceptor" evidence="4">
    <location>
        <position position="475"/>
    </location>
</feature>
<evidence type="ECO:0000313" key="7">
    <source>
        <dbReference type="Proteomes" id="UP000297963"/>
    </source>
</evidence>
<evidence type="ECO:0000256" key="2">
    <source>
        <dbReference type="ARBA" id="ARBA00022797"/>
    </source>
</evidence>
<dbReference type="Pfam" id="PF06441">
    <property type="entry name" value="EHN"/>
    <property type="match status" value="1"/>
</dbReference>
<accession>A0A4R8VN27</accession>
<dbReference type="InterPro" id="IPR029058">
    <property type="entry name" value="AB_hydrolase_fold"/>
</dbReference>
<feature type="active site" description="Proton donor" evidence="4">
    <location>
        <position position="419"/>
    </location>
</feature>
<dbReference type="PANTHER" id="PTHR21661">
    <property type="entry name" value="EPOXIDE HYDROLASE 1-RELATED"/>
    <property type="match status" value="1"/>
</dbReference>
<comment type="similarity">
    <text evidence="1">Belongs to the peptidase S33 family.</text>
</comment>
<evidence type="ECO:0000313" key="6">
    <source>
        <dbReference type="EMBL" id="TFB85172.1"/>
    </source>
</evidence>
<dbReference type="InterPro" id="IPR000639">
    <property type="entry name" value="Epox_hydrolase-like"/>
</dbReference>
<evidence type="ECO:0000256" key="3">
    <source>
        <dbReference type="ARBA" id="ARBA00022801"/>
    </source>
</evidence>
<dbReference type="EMBL" id="SOFE01000014">
    <property type="protein sequence ID" value="TFB85172.1"/>
    <property type="molecule type" value="Genomic_DNA"/>
</dbReference>
<proteinExistence type="inferred from homology"/>
<keyword evidence="3 6" id="KW-0378">Hydrolase</keyword>
<organism evidence="6 7">
    <name type="scientific">Cryobacterium levicorallinum</name>
    <dbReference type="NCBI Taxonomy" id="995038"/>
    <lineage>
        <taxon>Bacteria</taxon>
        <taxon>Bacillati</taxon>
        <taxon>Actinomycetota</taxon>
        <taxon>Actinomycetes</taxon>
        <taxon>Micrococcales</taxon>
        <taxon>Microbacteriaceae</taxon>
        <taxon>Cryobacterium</taxon>
    </lineage>
</organism>
<evidence type="ECO:0000256" key="4">
    <source>
        <dbReference type="PIRSR" id="PIRSR001112-1"/>
    </source>
</evidence>
<comment type="caution">
    <text evidence="6">The sequence shown here is derived from an EMBL/GenBank/DDBJ whole genome shotgun (WGS) entry which is preliminary data.</text>
</comment>
<keyword evidence="2" id="KW-0058">Aromatic hydrocarbons catabolism</keyword>
<dbReference type="PRINTS" id="PR00412">
    <property type="entry name" value="EPOXHYDRLASE"/>
</dbReference>
<evidence type="ECO:0000259" key="5">
    <source>
        <dbReference type="Pfam" id="PF06441"/>
    </source>
</evidence>
<dbReference type="SUPFAM" id="SSF53474">
    <property type="entry name" value="alpha/beta-Hydrolases"/>
    <property type="match status" value="1"/>
</dbReference>
<feature type="active site" description="Nucleophile" evidence="4">
    <location>
        <position position="268"/>
    </location>
</feature>
<gene>
    <name evidence="6" type="ORF">E3O11_09065</name>
</gene>
<dbReference type="Gene3D" id="3.40.50.1820">
    <property type="entry name" value="alpha/beta hydrolase"/>
    <property type="match status" value="1"/>
</dbReference>
<protein>
    <submittedName>
        <fullName evidence="6">Epoxide hydrolase</fullName>
    </submittedName>
</protein>
<dbReference type="PIRSF" id="PIRSF001112">
    <property type="entry name" value="Epoxide_hydrolase"/>
    <property type="match status" value="1"/>
</dbReference>
<sequence length="497" mass="56756">MCSDLMPSQSRTTTFGSRPQTVAQVLELNFESTSLSPNRMNRRTSATSQLARFVATYTPSGCKVNIHANAEYKIRHVSCTEQGGSRLSNSFDVRPYEIRIPDADLHDMMERLKRTRFPQDFANEDWRYGYNTEYHRTLIDYWINEYDWRAVERRMNELPHFKVDLMGVPLHFIHVRGKGLNPKPLLLHHGWPWTFWDVRKIIEPLTDPVKFGGQECDSFDVVLISLPGYGFSSPLTETGWNFWKTADLENVLMKQVLGYERYATAGGDWGALIAQQHGHKYESDVIGVYTHFPAQLSHYLAEHPDQPEGVEYDPALGLPASSEYSTDEAGWFERGKLFVENESGYGELQLTKPQTLAALVADSPAAQLAWITEKRYFWGLAERGSGTEAFEGVWPKEDLITTAAVYFLTGTGGTSSRYYWECRGNPWTPSHDRVPVVGVPTAVSIYPGEIYKPPKTWTEKYFNLQQYRVHSSGGHFAPLEEPEIYVADVRDFFRTLS</sequence>
<evidence type="ECO:0000256" key="1">
    <source>
        <dbReference type="ARBA" id="ARBA00010088"/>
    </source>
</evidence>
<name>A0A4R8VN27_9MICO</name>
<dbReference type="PANTHER" id="PTHR21661:SF35">
    <property type="entry name" value="EPOXIDE HYDROLASE"/>
    <property type="match status" value="1"/>
</dbReference>
<dbReference type="InterPro" id="IPR010497">
    <property type="entry name" value="Epoxide_hydro_N"/>
</dbReference>
<dbReference type="Proteomes" id="UP000297963">
    <property type="component" value="Unassembled WGS sequence"/>
</dbReference>